<keyword evidence="3" id="KW-1185">Reference proteome</keyword>
<dbReference type="AlphaFoldDB" id="A0A8T0UL66"/>
<dbReference type="EMBL" id="CM029041">
    <property type="protein sequence ID" value="KAG2625252.1"/>
    <property type="molecule type" value="Genomic_DNA"/>
</dbReference>
<accession>A0A8T0UL66</accession>
<organism evidence="2 3">
    <name type="scientific">Panicum virgatum</name>
    <name type="common">Blackwell switchgrass</name>
    <dbReference type="NCBI Taxonomy" id="38727"/>
    <lineage>
        <taxon>Eukaryota</taxon>
        <taxon>Viridiplantae</taxon>
        <taxon>Streptophyta</taxon>
        <taxon>Embryophyta</taxon>
        <taxon>Tracheophyta</taxon>
        <taxon>Spermatophyta</taxon>
        <taxon>Magnoliopsida</taxon>
        <taxon>Liliopsida</taxon>
        <taxon>Poales</taxon>
        <taxon>Poaceae</taxon>
        <taxon>PACMAD clade</taxon>
        <taxon>Panicoideae</taxon>
        <taxon>Panicodae</taxon>
        <taxon>Paniceae</taxon>
        <taxon>Panicinae</taxon>
        <taxon>Panicum</taxon>
        <taxon>Panicum sect. Hiantes</taxon>
    </lineage>
</organism>
<evidence type="ECO:0000256" key="1">
    <source>
        <dbReference type="SAM" id="MobiDB-lite"/>
    </source>
</evidence>
<feature type="compositionally biased region" description="Polar residues" evidence="1">
    <location>
        <begin position="15"/>
        <end position="27"/>
    </location>
</feature>
<protein>
    <submittedName>
        <fullName evidence="2">Uncharacterized protein</fullName>
    </submittedName>
</protein>
<evidence type="ECO:0000313" key="3">
    <source>
        <dbReference type="Proteomes" id="UP000823388"/>
    </source>
</evidence>
<sequence length="82" mass="9268">MIDAMHWARSGMASAPSSCAPTTQGKQLQKADLAAKRNHVLWPSPGNDRGRTRVGLYRTRLVGPLLTVFKYFLLKEFYFVLE</sequence>
<reference evidence="2" key="1">
    <citation type="submission" date="2020-05" db="EMBL/GenBank/DDBJ databases">
        <title>WGS assembly of Panicum virgatum.</title>
        <authorList>
            <person name="Lovell J.T."/>
            <person name="Jenkins J."/>
            <person name="Shu S."/>
            <person name="Juenger T.E."/>
            <person name="Schmutz J."/>
        </authorList>
    </citation>
    <scope>NUCLEOTIDE SEQUENCE</scope>
    <source>
        <strain evidence="2">AP13</strain>
    </source>
</reference>
<proteinExistence type="predicted"/>
<name>A0A8T0UL66_PANVG</name>
<dbReference type="Proteomes" id="UP000823388">
    <property type="component" value="Chromosome 3K"/>
</dbReference>
<evidence type="ECO:0000313" key="2">
    <source>
        <dbReference type="EMBL" id="KAG2625252.1"/>
    </source>
</evidence>
<comment type="caution">
    <text evidence="2">The sequence shown here is derived from an EMBL/GenBank/DDBJ whole genome shotgun (WGS) entry which is preliminary data.</text>
</comment>
<gene>
    <name evidence="2" type="ORF">PVAP13_3KG203308</name>
</gene>
<feature type="region of interest" description="Disordered" evidence="1">
    <location>
        <begin position="8"/>
        <end position="28"/>
    </location>
</feature>